<dbReference type="KEGG" id="mka:MK1162"/>
<proteinExistence type="predicted"/>
<gene>
    <name evidence="2" type="ordered locus">MK1162</name>
</gene>
<feature type="transmembrane region" description="Helical" evidence="1">
    <location>
        <begin position="130"/>
        <end position="150"/>
    </location>
</feature>
<protein>
    <submittedName>
        <fullName evidence="2">Uncharacterized membrane protein specific for M.kandleri, MK-17 family</fullName>
    </submittedName>
</protein>
<dbReference type="HOGENOM" id="CLU_1192632_0_0_2"/>
<keyword evidence="1" id="KW-0812">Transmembrane</keyword>
<sequence length="232" mass="24731">MIPGWYVGAVLVPQLVVTVVIAHGFSRKRRWERLLRRASREEVRRSLERTPGGGTVRLAFVPELLWCVPGRVLVLGSTGWLMLAVLYEFELLGLTRIVPEAKVRGLLAAVLALVYGTCAVAVLPGTPRPALPRLLAPAAVGGALGAVAVLKSLPPWLGSLAPVAMLVGLSSVIGYRGRLSASGGTAWDEVVEAVRYYPVSALSVGEREAEAAEKCALWFLACRVVEGTRSVG</sequence>
<keyword evidence="3" id="KW-1185">Reference proteome</keyword>
<feature type="transmembrane region" description="Helical" evidence="1">
    <location>
        <begin position="6"/>
        <end position="26"/>
    </location>
</feature>
<reference evidence="2 3" key="1">
    <citation type="journal article" date="2002" name="Proc. Natl. Acad. Sci. U.S.A.">
        <title>The complete genome of hyperthermophile Methanopyrus kandleri AV19 and monophyly of archaeal methanogens.</title>
        <authorList>
            <person name="Slesarev A.I."/>
            <person name="Mezhevaya K.V."/>
            <person name="Makarova K.S."/>
            <person name="Polushin N.N."/>
            <person name="Shcherbinina O.V."/>
            <person name="Shakhova V.V."/>
            <person name="Belova G.I."/>
            <person name="Aravind L."/>
            <person name="Natale D.A."/>
            <person name="Rogozin I.B."/>
            <person name="Tatusov R.L."/>
            <person name="Wolf Y.I."/>
            <person name="Stetter K.O."/>
            <person name="Malykh A.G."/>
            <person name="Koonin E.V."/>
            <person name="Kozyavkin S.A."/>
        </authorList>
    </citation>
    <scope>NUCLEOTIDE SEQUENCE [LARGE SCALE GENOMIC DNA]</scope>
    <source>
        <strain evidence="3">AV19 / DSM 6324 / JCM 9639 / NBRC 100938</strain>
    </source>
</reference>
<keyword evidence="1" id="KW-1133">Transmembrane helix</keyword>
<dbReference type="GeneID" id="1477263"/>
<accession>Q8TW74</accession>
<keyword evidence="1" id="KW-0472">Membrane</keyword>
<evidence type="ECO:0000313" key="2">
    <source>
        <dbReference type="EMBL" id="AAM02375.1"/>
    </source>
</evidence>
<name>Q8TW74_METKA</name>
<dbReference type="EMBL" id="AE009439">
    <property type="protein sequence ID" value="AAM02375.1"/>
    <property type="molecule type" value="Genomic_DNA"/>
</dbReference>
<evidence type="ECO:0000313" key="3">
    <source>
        <dbReference type="Proteomes" id="UP000001826"/>
    </source>
</evidence>
<evidence type="ECO:0000256" key="1">
    <source>
        <dbReference type="SAM" id="Phobius"/>
    </source>
</evidence>
<dbReference type="EnsemblBacteria" id="AAM02375">
    <property type="protein sequence ID" value="AAM02375"/>
    <property type="gene ID" value="MK1162"/>
</dbReference>
<dbReference type="RefSeq" id="WP_011019530.1">
    <property type="nucleotide sequence ID" value="NC_003551.1"/>
</dbReference>
<dbReference type="PaxDb" id="190192-MK1162"/>
<feature type="transmembrane region" description="Helical" evidence="1">
    <location>
        <begin position="156"/>
        <end position="175"/>
    </location>
</feature>
<organism evidence="2 3">
    <name type="scientific">Methanopyrus kandleri (strain AV19 / DSM 6324 / JCM 9639 / NBRC 100938)</name>
    <dbReference type="NCBI Taxonomy" id="190192"/>
    <lineage>
        <taxon>Archaea</taxon>
        <taxon>Methanobacteriati</taxon>
        <taxon>Methanobacteriota</taxon>
        <taxon>Methanomada group</taxon>
        <taxon>Methanopyri</taxon>
        <taxon>Methanopyrales</taxon>
        <taxon>Methanopyraceae</taxon>
        <taxon>Methanopyrus</taxon>
    </lineage>
</organism>
<feature type="transmembrane region" description="Helical" evidence="1">
    <location>
        <begin position="64"/>
        <end position="86"/>
    </location>
</feature>
<dbReference type="AlphaFoldDB" id="Q8TW74"/>
<dbReference type="InParanoid" id="Q8TW74"/>
<dbReference type="Proteomes" id="UP000001826">
    <property type="component" value="Chromosome"/>
</dbReference>
<feature type="transmembrane region" description="Helical" evidence="1">
    <location>
        <begin position="106"/>
        <end position="123"/>
    </location>
</feature>